<keyword evidence="2" id="KW-1185">Reference proteome</keyword>
<gene>
    <name evidence="1" type="ORF">ACFP1Z_06680</name>
</gene>
<comment type="caution">
    <text evidence="1">The sequence shown here is derived from an EMBL/GenBank/DDBJ whole genome shotgun (WGS) entry which is preliminary data.</text>
</comment>
<dbReference type="Gene3D" id="3.10.150.10">
    <property type="entry name" value="DNA Polymerase III, subunit A, domain 2"/>
    <property type="match status" value="1"/>
</dbReference>
<reference evidence="2" key="1">
    <citation type="journal article" date="2019" name="Int. J. Syst. Evol. Microbiol.">
        <title>The Global Catalogue of Microorganisms (GCM) 10K type strain sequencing project: providing services to taxonomists for standard genome sequencing and annotation.</title>
        <authorList>
            <consortium name="The Broad Institute Genomics Platform"/>
            <consortium name="The Broad Institute Genome Sequencing Center for Infectious Disease"/>
            <person name="Wu L."/>
            <person name="Ma J."/>
        </authorList>
    </citation>
    <scope>NUCLEOTIDE SEQUENCE [LARGE SCALE GENOMIC DNA]</scope>
    <source>
        <strain evidence="2">CGMCC 4.7304</strain>
    </source>
</reference>
<dbReference type="RefSeq" id="WP_390314957.1">
    <property type="nucleotide sequence ID" value="NZ_JBHSPB010000003.1"/>
</dbReference>
<evidence type="ECO:0008006" key="3">
    <source>
        <dbReference type="Google" id="ProtNLM"/>
    </source>
</evidence>
<organism evidence="1 2">
    <name type="scientific">Streptomyces gamaensis</name>
    <dbReference type="NCBI Taxonomy" id="1763542"/>
    <lineage>
        <taxon>Bacteria</taxon>
        <taxon>Bacillati</taxon>
        <taxon>Actinomycetota</taxon>
        <taxon>Actinomycetes</taxon>
        <taxon>Kitasatosporales</taxon>
        <taxon>Streptomycetaceae</taxon>
        <taxon>Streptomyces</taxon>
    </lineage>
</organism>
<evidence type="ECO:0000313" key="2">
    <source>
        <dbReference type="Proteomes" id="UP001596083"/>
    </source>
</evidence>
<protein>
    <recommendedName>
        <fullName evidence="3">DNA polymerase III beta sliding clamp central domain-containing protein</fullName>
    </recommendedName>
</protein>
<dbReference type="EMBL" id="JBHSPB010000003">
    <property type="protein sequence ID" value="MFC5719863.1"/>
    <property type="molecule type" value="Genomic_DNA"/>
</dbReference>
<evidence type="ECO:0000313" key="1">
    <source>
        <dbReference type="EMBL" id="MFC5719863.1"/>
    </source>
</evidence>
<dbReference type="Proteomes" id="UP001596083">
    <property type="component" value="Unassembled WGS sequence"/>
</dbReference>
<name>A0ABW0YW88_9ACTN</name>
<accession>A0ABW0YW88</accession>
<proteinExistence type="predicted"/>
<sequence length="226" mass="25040">MTTPTGLRTAGLRQAVTRVLPHMDTADVFRLDGLLLDYDGTSLFAVASDRYTLAVAAVTVHNSCESCEPWTVFLDGIEARTLAEFLNRTGFHETVTIGPRPARYDDEVPTVRATSPHESIDLDTEEWENDLFCWRAIVRTHLAGPGAGPVLLNPELLDRWSILDQPASVRLPGEHGAVTITAEHFLGLHMPIRLGSGYRGEELDWWRSVIDADRPHDDTDTARKAG</sequence>